<keyword evidence="2 8" id="KW-0808">Transferase</keyword>
<dbReference type="InterPro" id="IPR013785">
    <property type="entry name" value="Aldolase_TIM"/>
</dbReference>
<gene>
    <name evidence="10" type="ORF">FBUS_09175</name>
</gene>
<feature type="binding site" evidence="8">
    <location>
        <position position="7"/>
    </location>
    <ligand>
        <name>[4Fe-4S] cluster</name>
        <dbReference type="ChEBI" id="CHEBI:49883"/>
        <label>2</label>
        <note>4Fe-4S-S-AdoMet</note>
    </ligand>
</feature>
<organism evidence="10 11">
    <name type="scientific">Fasciolopsis buskii</name>
    <dbReference type="NCBI Taxonomy" id="27845"/>
    <lineage>
        <taxon>Eukaryota</taxon>
        <taxon>Metazoa</taxon>
        <taxon>Spiralia</taxon>
        <taxon>Lophotrochozoa</taxon>
        <taxon>Platyhelminthes</taxon>
        <taxon>Trematoda</taxon>
        <taxon>Digenea</taxon>
        <taxon>Plagiorchiida</taxon>
        <taxon>Echinostomata</taxon>
        <taxon>Echinostomatoidea</taxon>
        <taxon>Fasciolidae</taxon>
        <taxon>Fasciolopsis</taxon>
    </lineage>
</organism>
<feature type="domain" description="Radical SAM core" evidence="9">
    <location>
        <begin position="1"/>
        <end position="219"/>
    </location>
</feature>
<dbReference type="GO" id="GO:0046872">
    <property type="term" value="F:metal ion binding"/>
    <property type="evidence" value="ECO:0007669"/>
    <property type="project" value="UniProtKB-KW"/>
</dbReference>
<evidence type="ECO:0000313" key="10">
    <source>
        <dbReference type="EMBL" id="KAA0187001.1"/>
    </source>
</evidence>
<dbReference type="Gene3D" id="3.20.20.70">
    <property type="entry name" value="Aldolase class I"/>
    <property type="match status" value="1"/>
</dbReference>
<evidence type="ECO:0000256" key="8">
    <source>
        <dbReference type="HAMAP-Rule" id="MF_03123"/>
    </source>
</evidence>
<evidence type="ECO:0000256" key="3">
    <source>
        <dbReference type="ARBA" id="ARBA00022691"/>
    </source>
</evidence>
<name>A0A8E0RP08_9TREM</name>
<dbReference type="OrthoDB" id="3231at2759"/>
<dbReference type="EMBL" id="LUCM01009436">
    <property type="protein sequence ID" value="KAA0187001.1"/>
    <property type="molecule type" value="Genomic_DNA"/>
</dbReference>
<dbReference type="InterPro" id="IPR003698">
    <property type="entry name" value="Lipoyl_synth"/>
</dbReference>
<dbReference type="Pfam" id="PF04055">
    <property type="entry name" value="Radical_SAM"/>
    <property type="match status" value="1"/>
</dbReference>
<dbReference type="AlphaFoldDB" id="A0A8E0RP08"/>
<dbReference type="SFLD" id="SFLDS00029">
    <property type="entry name" value="Radical_SAM"/>
    <property type="match status" value="1"/>
</dbReference>
<dbReference type="InterPro" id="IPR058240">
    <property type="entry name" value="rSAM_sf"/>
</dbReference>
<dbReference type="NCBIfam" id="NF004019">
    <property type="entry name" value="PRK05481.1"/>
    <property type="match status" value="1"/>
</dbReference>
<dbReference type="HAMAP" id="MF_00206">
    <property type="entry name" value="Lipoyl_synth"/>
    <property type="match status" value="1"/>
</dbReference>
<dbReference type="PIRSF" id="PIRSF005963">
    <property type="entry name" value="Lipoyl_synth"/>
    <property type="match status" value="1"/>
</dbReference>
<keyword evidence="11" id="KW-1185">Reference proteome</keyword>
<keyword evidence="4 8" id="KW-0479">Metal-binding</keyword>
<dbReference type="GO" id="GO:0016992">
    <property type="term" value="F:lipoate synthase activity"/>
    <property type="evidence" value="ECO:0007669"/>
    <property type="project" value="UniProtKB-UniRule"/>
</dbReference>
<keyword evidence="8" id="KW-0496">Mitochondrion</keyword>
<evidence type="ECO:0000256" key="6">
    <source>
        <dbReference type="ARBA" id="ARBA00023014"/>
    </source>
</evidence>
<feature type="binding site" evidence="8">
    <location>
        <position position="230"/>
    </location>
    <ligand>
        <name>[4Fe-4S] cluster</name>
        <dbReference type="ChEBI" id="CHEBI:49883"/>
        <label>1</label>
    </ligand>
</feature>
<keyword evidence="3 8" id="KW-0949">S-adenosyl-L-methionine</keyword>
<dbReference type="InterPro" id="IPR006638">
    <property type="entry name" value="Elp3/MiaA/NifB-like_rSAM"/>
</dbReference>
<dbReference type="SUPFAM" id="SSF102114">
    <property type="entry name" value="Radical SAM enzymes"/>
    <property type="match status" value="1"/>
</dbReference>
<dbReference type="InterPro" id="IPR007197">
    <property type="entry name" value="rSAM"/>
</dbReference>
<proteinExistence type="inferred from homology"/>
<sequence>MIMGDTCTRGCRFCSVKTSPRPPALDPEEPANTAEAISRWNVDYIVITSVDRDDLPDGGANHIAQTIRQIKQRKPSILLECLVPDFQGNESSISIVVSANPEVYAHNLETVESLQRMVRDHRAGYTQSLKTLEMAKVQSSRHNANGRTELVTKSSIMLGLGETDEEVFQALKDLRQAGVDCVTLGQYVQPTKRHLKVKEYVHPDKFKYWAKIGEQLGFLYTASGPLVRSSYRAGEFYIKNIVEQRRKTAEPTRSG</sequence>
<dbReference type="Proteomes" id="UP000728185">
    <property type="component" value="Unassembled WGS sequence"/>
</dbReference>
<comment type="function">
    <text evidence="8">Catalyzes the radical-mediated insertion of two sulfur atoms into the C-6 and C-8 positions of the octanoyl moiety bound to the lipoyl domains of lipoate-dependent enzymes, thereby converting the octanoylated domains into lipoylated derivatives.</text>
</comment>
<dbReference type="GO" id="GO:0051539">
    <property type="term" value="F:4 iron, 4 sulfur cluster binding"/>
    <property type="evidence" value="ECO:0007669"/>
    <property type="project" value="UniProtKB-UniRule"/>
</dbReference>
<comment type="pathway">
    <text evidence="8">Protein modification; protein lipoylation via endogenous pathway; protein N(6)-(lipoyl)lysine from octanoyl-[acyl-carrier-protein]: step 2/2.</text>
</comment>
<evidence type="ECO:0000256" key="1">
    <source>
        <dbReference type="ARBA" id="ARBA00022485"/>
    </source>
</evidence>
<feature type="binding site" evidence="8">
    <location>
        <position position="14"/>
    </location>
    <ligand>
        <name>[4Fe-4S] cluster</name>
        <dbReference type="ChEBI" id="CHEBI:49883"/>
        <label>2</label>
        <note>4Fe-4S-S-AdoMet</note>
    </ligand>
</feature>
<evidence type="ECO:0000259" key="9">
    <source>
        <dbReference type="PROSITE" id="PS51918"/>
    </source>
</evidence>
<dbReference type="PANTHER" id="PTHR10949:SF0">
    <property type="entry name" value="LIPOYL SYNTHASE, MITOCHONDRIAL"/>
    <property type="match status" value="1"/>
</dbReference>
<comment type="catalytic activity">
    <reaction evidence="7 8">
        <text>[[Fe-S] cluster scaffold protein carrying a second [4Fe-4S](2+) cluster] + N(6)-octanoyl-L-lysyl-[protein] + 2 oxidized [2Fe-2S]-[ferredoxin] + 2 S-adenosyl-L-methionine + 4 H(+) = [[Fe-S] cluster scaffold protein] + N(6)-[(R)-dihydrolipoyl]-L-lysyl-[protein] + 4 Fe(3+) + 2 hydrogen sulfide + 2 5'-deoxyadenosine + 2 L-methionine + 2 reduced [2Fe-2S]-[ferredoxin]</text>
        <dbReference type="Rhea" id="RHEA:16585"/>
        <dbReference type="Rhea" id="RHEA-COMP:9928"/>
        <dbReference type="Rhea" id="RHEA-COMP:10000"/>
        <dbReference type="Rhea" id="RHEA-COMP:10001"/>
        <dbReference type="Rhea" id="RHEA-COMP:10475"/>
        <dbReference type="Rhea" id="RHEA-COMP:14568"/>
        <dbReference type="Rhea" id="RHEA-COMP:14569"/>
        <dbReference type="ChEBI" id="CHEBI:15378"/>
        <dbReference type="ChEBI" id="CHEBI:17319"/>
        <dbReference type="ChEBI" id="CHEBI:29034"/>
        <dbReference type="ChEBI" id="CHEBI:29919"/>
        <dbReference type="ChEBI" id="CHEBI:33722"/>
        <dbReference type="ChEBI" id="CHEBI:33737"/>
        <dbReference type="ChEBI" id="CHEBI:33738"/>
        <dbReference type="ChEBI" id="CHEBI:57844"/>
        <dbReference type="ChEBI" id="CHEBI:59789"/>
        <dbReference type="ChEBI" id="CHEBI:78809"/>
        <dbReference type="ChEBI" id="CHEBI:83100"/>
        <dbReference type="EC" id="2.8.1.8"/>
    </reaction>
</comment>
<dbReference type="NCBIfam" id="TIGR00510">
    <property type="entry name" value="lipA"/>
    <property type="match status" value="1"/>
</dbReference>
<evidence type="ECO:0000256" key="5">
    <source>
        <dbReference type="ARBA" id="ARBA00023004"/>
    </source>
</evidence>
<keyword evidence="5 8" id="KW-0408">Iron</keyword>
<comment type="caution">
    <text evidence="10">The sequence shown here is derived from an EMBL/GenBank/DDBJ whole genome shotgun (WGS) entry which is preliminary data.</text>
</comment>
<dbReference type="CDD" id="cd01335">
    <property type="entry name" value="Radical_SAM"/>
    <property type="match status" value="1"/>
</dbReference>
<comment type="caution">
    <text evidence="8">Lacks conserved residue(s) required for the propagation of feature annotation.</text>
</comment>
<keyword evidence="6 8" id="KW-0411">Iron-sulfur</keyword>
<dbReference type="GO" id="GO:0009249">
    <property type="term" value="P:protein lipoylation"/>
    <property type="evidence" value="ECO:0007669"/>
    <property type="project" value="UniProtKB-UniRule"/>
</dbReference>
<protein>
    <recommendedName>
        <fullName evidence="8">Lipoyl synthase, mitochondrial</fullName>
        <ecNumber evidence="8">2.8.1.8</ecNumber>
    </recommendedName>
    <alternativeName>
        <fullName evidence="8">Lipoate synthase</fullName>
        <shortName evidence="8">LS</shortName>
        <shortName evidence="8">Lip-syn</shortName>
    </alternativeName>
    <alternativeName>
        <fullName evidence="8">Lipoic acid synthase</fullName>
    </alternativeName>
</protein>
<comment type="subcellular location">
    <subcellularLocation>
        <location evidence="8">Mitochondrion</location>
    </subcellularLocation>
</comment>
<dbReference type="EC" id="2.8.1.8" evidence="8"/>
<evidence type="ECO:0000313" key="11">
    <source>
        <dbReference type="Proteomes" id="UP000728185"/>
    </source>
</evidence>
<comment type="cofactor">
    <cofactor evidence="8">
        <name>[4Fe-4S] cluster</name>
        <dbReference type="ChEBI" id="CHEBI:49883"/>
    </cofactor>
    <text evidence="8">Binds 2 [4Fe-4S] clusters per subunit. One cluster is coordinated with 3 cysteines and an exchangeable S-adenosyl-L-methionine.</text>
</comment>
<dbReference type="PANTHER" id="PTHR10949">
    <property type="entry name" value="LIPOYL SYNTHASE"/>
    <property type="match status" value="1"/>
</dbReference>
<comment type="similarity">
    <text evidence="8">Belongs to the radical SAM superfamily. Lipoyl synthase family.</text>
</comment>
<dbReference type="PROSITE" id="PS51918">
    <property type="entry name" value="RADICAL_SAM"/>
    <property type="match status" value="1"/>
</dbReference>
<evidence type="ECO:0000256" key="2">
    <source>
        <dbReference type="ARBA" id="ARBA00022679"/>
    </source>
</evidence>
<dbReference type="UniPathway" id="UPA00538">
    <property type="reaction ID" value="UER00593"/>
</dbReference>
<dbReference type="SMART" id="SM00729">
    <property type="entry name" value="Elp3"/>
    <property type="match status" value="1"/>
</dbReference>
<dbReference type="GO" id="GO:0005739">
    <property type="term" value="C:mitochondrion"/>
    <property type="evidence" value="ECO:0007669"/>
    <property type="project" value="UniProtKB-SubCell"/>
</dbReference>
<reference evidence="10" key="1">
    <citation type="submission" date="2019-05" db="EMBL/GenBank/DDBJ databases">
        <title>Annotation for the trematode Fasciolopsis buski.</title>
        <authorList>
            <person name="Choi Y.-J."/>
        </authorList>
    </citation>
    <scope>NUCLEOTIDE SEQUENCE</scope>
    <source>
        <strain evidence="10">HT</strain>
        <tissue evidence="10">Whole worm</tissue>
    </source>
</reference>
<evidence type="ECO:0000256" key="4">
    <source>
        <dbReference type="ARBA" id="ARBA00022723"/>
    </source>
</evidence>
<evidence type="ECO:0000256" key="7">
    <source>
        <dbReference type="ARBA" id="ARBA00047326"/>
    </source>
</evidence>
<keyword evidence="1 8" id="KW-0004">4Fe-4S</keyword>
<feature type="binding site" evidence="8">
    <location>
        <position position="11"/>
    </location>
    <ligand>
        <name>[4Fe-4S] cluster</name>
        <dbReference type="ChEBI" id="CHEBI:49883"/>
        <label>2</label>
        <note>4Fe-4S-S-AdoMet</note>
    </ligand>
</feature>
<accession>A0A8E0RP08</accession>
<dbReference type="NCBIfam" id="NF009544">
    <property type="entry name" value="PRK12928.1"/>
    <property type="match status" value="1"/>
</dbReference>